<keyword evidence="2" id="KW-1185">Reference proteome</keyword>
<proteinExistence type="predicted"/>
<organism evidence="1 2">
    <name type="scientific">Streptomyces thioluteus</name>
    <dbReference type="NCBI Taxonomy" id="66431"/>
    <lineage>
        <taxon>Bacteria</taxon>
        <taxon>Bacillati</taxon>
        <taxon>Actinomycetota</taxon>
        <taxon>Actinomycetes</taxon>
        <taxon>Kitasatosporales</taxon>
        <taxon>Streptomycetaceae</taxon>
        <taxon>Streptomyces</taxon>
    </lineage>
</organism>
<protein>
    <submittedName>
        <fullName evidence="1">Uncharacterized protein</fullName>
    </submittedName>
</protein>
<comment type="caution">
    <text evidence="1">The sequence shown here is derived from an EMBL/GenBank/DDBJ whole genome shotgun (WGS) entry which is preliminary data.</text>
</comment>
<reference evidence="2" key="1">
    <citation type="journal article" date="2019" name="Int. J. Syst. Evol. Microbiol.">
        <title>The Global Catalogue of Microorganisms (GCM) 10K type strain sequencing project: providing services to taxonomists for standard genome sequencing and annotation.</title>
        <authorList>
            <consortium name="The Broad Institute Genomics Platform"/>
            <consortium name="The Broad Institute Genome Sequencing Center for Infectious Disease"/>
            <person name="Wu L."/>
            <person name="Ma J."/>
        </authorList>
    </citation>
    <scope>NUCLEOTIDE SEQUENCE [LARGE SCALE GENOMIC DNA]</scope>
    <source>
        <strain evidence="2">JCM 4087</strain>
    </source>
</reference>
<name>A0ABP6J2N3_STRTU</name>
<evidence type="ECO:0000313" key="1">
    <source>
        <dbReference type="EMBL" id="GAA2918169.1"/>
    </source>
</evidence>
<evidence type="ECO:0000313" key="2">
    <source>
        <dbReference type="Proteomes" id="UP001501102"/>
    </source>
</evidence>
<dbReference type="EMBL" id="BAAAXZ010000047">
    <property type="protein sequence ID" value="GAA2918169.1"/>
    <property type="molecule type" value="Genomic_DNA"/>
</dbReference>
<gene>
    <name evidence="1" type="ORF">GCM10020221_13020</name>
</gene>
<dbReference type="Proteomes" id="UP001501102">
    <property type="component" value="Unassembled WGS sequence"/>
</dbReference>
<sequence>MDAAAEAEVDVVLAGGVEAVGLLEAQGVAVAGGEDEDQGRALGDGDAADLDVGERGALGSICPGGS</sequence>
<accession>A0ABP6J2N3</accession>